<organism evidence="1 2">
    <name type="scientific">Catharanthus roseus</name>
    <name type="common">Madagascar periwinkle</name>
    <name type="synonym">Vinca rosea</name>
    <dbReference type="NCBI Taxonomy" id="4058"/>
    <lineage>
        <taxon>Eukaryota</taxon>
        <taxon>Viridiplantae</taxon>
        <taxon>Streptophyta</taxon>
        <taxon>Embryophyta</taxon>
        <taxon>Tracheophyta</taxon>
        <taxon>Spermatophyta</taxon>
        <taxon>Magnoliopsida</taxon>
        <taxon>eudicotyledons</taxon>
        <taxon>Gunneridae</taxon>
        <taxon>Pentapetalae</taxon>
        <taxon>asterids</taxon>
        <taxon>lamiids</taxon>
        <taxon>Gentianales</taxon>
        <taxon>Apocynaceae</taxon>
        <taxon>Rauvolfioideae</taxon>
        <taxon>Vinceae</taxon>
        <taxon>Catharanthinae</taxon>
        <taxon>Catharanthus</taxon>
    </lineage>
</organism>
<keyword evidence="2" id="KW-1185">Reference proteome</keyword>
<comment type="caution">
    <text evidence="1">The sequence shown here is derived from an EMBL/GenBank/DDBJ whole genome shotgun (WGS) entry which is preliminary data.</text>
</comment>
<proteinExistence type="predicted"/>
<reference evidence="2" key="1">
    <citation type="journal article" date="2023" name="Nat. Plants">
        <title>Single-cell RNA sequencing provides a high-resolution roadmap for understanding the multicellular compartmentation of specialized metabolism.</title>
        <authorList>
            <person name="Sun S."/>
            <person name="Shen X."/>
            <person name="Li Y."/>
            <person name="Li Y."/>
            <person name="Wang S."/>
            <person name="Li R."/>
            <person name="Zhang H."/>
            <person name="Shen G."/>
            <person name="Guo B."/>
            <person name="Wei J."/>
            <person name="Xu J."/>
            <person name="St-Pierre B."/>
            <person name="Chen S."/>
            <person name="Sun C."/>
        </authorList>
    </citation>
    <scope>NUCLEOTIDE SEQUENCE [LARGE SCALE GENOMIC DNA]</scope>
</reference>
<evidence type="ECO:0000313" key="1">
    <source>
        <dbReference type="EMBL" id="KAI5683568.1"/>
    </source>
</evidence>
<sequence>MAERTVGGRLGDSIGLNEELIKKACNLAMKVHLKAPEKHYYLFDRSRSSNDAVFAFSGSWSINDWYSKSPFGETKINSALFPSLVSIGVDDRAVVNEAFSSRFEELLRKSQFEKEVEKAVLDRKQIVFAGHSSGGPIAFLAALWFLEKYMRSLNYSSEPPFCITFGSPLTGDRIFSHALRRENWAKYFINFVMRYDIVPRIMLAPLSSIEPGLRLILPYTNPKSPYFQHESVEQLNDTMSFFMIVMRNASCVTSHSACNLMGCANLMLETVASFIELSPYRPFGTYIFCTGNGKLMVVENPDAVLQLLFYSAQLNYETEIQEVVRKSLKEHLSYEHELQDCLEMQNVVYLNNLVDLPLSPETSRSNEEATLNTALKDLGLSTKARLCLRAAGELERQKMRNQEKIDANKDSIRRALNKIQEYQTKCDARKIGYYDAFKLQKDINDFNTNVKRLELAGILDEIVEMLKRYELPDGFEGRKEWIELGTQFRRLVEPLDIANYYRHVKNEDTGPYMKRGRPRRYRFTQRWLEHGEKMPVGTCSESCFWAEVEELSAMPFEDVKEKVVSLEKQTAKWITEDKLRKDILFEESTFAKWWRTLPSNHRLESCIAGYMKNC</sequence>
<name>A0ACC0CFH9_CATRO</name>
<gene>
    <name evidence="1" type="ORF">M9H77_04796</name>
</gene>
<dbReference type="Proteomes" id="UP001060085">
    <property type="component" value="Linkage Group LG01"/>
</dbReference>
<accession>A0ACC0CFH9</accession>
<dbReference type="EMBL" id="CM044701">
    <property type="protein sequence ID" value="KAI5683568.1"/>
    <property type="molecule type" value="Genomic_DNA"/>
</dbReference>
<protein>
    <submittedName>
        <fullName evidence="1">Uncharacterized protein</fullName>
    </submittedName>
</protein>
<evidence type="ECO:0000313" key="2">
    <source>
        <dbReference type="Proteomes" id="UP001060085"/>
    </source>
</evidence>